<name>A0ABR7R2X4_9PROT</name>
<evidence type="ECO:0000256" key="2">
    <source>
        <dbReference type="SAM" id="Phobius"/>
    </source>
</evidence>
<accession>A0ABR7R2X4</accession>
<protein>
    <recommendedName>
        <fullName evidence="5">DUF2933 domain-containing protein</fullName>
    </recommendedName>
</protein>
<feature type="transmembrane region" description="Helical" evidence="2">
    <location>
        <begin position="44"/>
        <end position="62"/>
    </location>
</feature>
<proteinExistence type="predicted"/>
<evidence type="ECO:0008006" key="5">
    <source>
        <dbReference type="Google" id="ProtNLM"/>
    </source>
</evidence>
<keyword evidence="2" id="KW-0472">Membrane</keyword>
<keyword evidence="4" id="KW-1185">Reference proteome</keyword>
<feature type="region of interest" description="Disordered" evidence="1">
    <location>
        <begin position="90"/>
        <end position="111"/>
    </location>
</feature>
<keyword evidence="2" id="KW-0812">Transmembrane</keyword>
<feature type="region of interest" description="Disordered" evidence="1">
    <location>
        <begin position="1"/>
        <end position="25"/>
    </location>
</feature>
<keyword evidence="2" id="KW-1133">Transmembrane helix</keyword>
<gene>
    <name evidence="3" type="ORF">IBL25_03495</name>
</gene>
<dbReference type="EMBL" id="JACTUZ010000006">
    <property type="protein sequence ID" value="MBC9176008.1"/>
    <property type="molecule type" value="Genomic_DNA"/>
</dbReference>
<comment type="caution">
    <text evidence="3">The sequence shown here is derived from an EMBL/GenBank/DDBJ whole genome shotgun (WGS) entry which is preliminary data.</text>
</comment>
<evidence type="ECO:0000256" key="1">
    <source>
        <dbReference type="SAM" id="MobiDB-lite"/>
    </source>
</evidence>
<dbReference type="Proteomes" id="UP000603940">
    <property type="component" value="Unassembled WGS sequence"/>
</dbReference>
<sequence length="111" mass="11104">MNTSTPTRDLALSAPVPRDDGGRPSRLSAVWAHAPAFLRGRGGLLILAAAIAATGLLAGWAWLGAAAVLPLLYTLPCAVMMALCMKGHGGSDGSALAKPGIAPSPDGGPSY</sequence>
<reference evidence="3 4" key="1">
    <citation type="journal article" date="2009" name="Int. J. Syst. Evol. Microbiol.">
        <title>Transfer of Teichococcus ludipueritiae and Muricoccus roseus to the genus Roseomonas, as Roseomonas ludipueritiae comb. nov. and Roseomonas rosea comb. nov., respectively, and emended description of the genus Roseomonas.</title>
        <authorList>
            <person name="Sanchez-Porro C."/>
            <person name="Gallego V."/>
            <person name="Busse H.J."/>
            <person name="Kampfer P."/>
            <person name="Ventosa A."/>
        </authorList>
    </citation>
    <scope>NUCLEOTIDE SEQUENCE [LARGE SCALE GENOMIC DNA]</scope>
    <source>
        <strain evidence="3 4">DSM 14915</strain>
    </source>
</reference>
<evidence type="ECO:0000313" key="3">
    <source>
        <dbReference type="EMBL" id="MBC9176008.1"/>
    </source>
</evidence>
<organism evidence="3 4">
    <name type="scientific">Pseudoroseomonas ludipueritiae</name>
    <dbReference type="NCBI Taxonomy" id="198093"/>
    <lineage>
        <taxon>Bacteria</taxon>
        <taxon>Pseudomonadati</taxon>
        <taxon>Pseudomonadota</taxon>
        <taxon>Alphaproteobacteria</taxon>
        <taxon>Acetobacterales</taxon>
        <taxon>Acetobacteraceae</taxon>
        <taxon>Pseudoroseomonas</taxon>
    </lineage>
</organism>
<evidence type="ECO:0000313" key="4">
    <source>
        <dbReference type="Proteomes" id="UP000603940"/>
    </source>
</evidence>
<dbReference type="RefSeq" id="WP_187777167.1">
    <property type="nucleotide sequence ID" value="NZ_JACTUZ010000006.1"/>
</dbReference>